<protein>
    <submittedName>
        <fullName evidence="1">Uncharacterized protein</fullName>
    </submittedName>
</protein>
<dbReference type="AlphaFoldDB" id="A0AAV3M7X0"/>
<organism evidence="1 2">
    <name type="scientific">Providencia alcalifaciens 205/92</name>
    <dbReference type="NCBI Taxonomy" id="1256988"/>
    <lineage>
        <taxon>Bacteria</taxon>
        <taxon>Pseudomonadati</taxon>
        <taxon>Pseudomonadota</taxon>
        <taxon>Gammaproteobacteria</taxon>
        <taxon>Enterobacterales</taxon>
        <taxon>Morganellaceae</taxon>
        <taxon>Providencia</taxon>
    </lineage>
</organism>
<evidence type="ECO:0000313" key="2">
    <source>
        <dbReference type="Proteomes" id="UP000022311"/>
    </source>
</evidence>
<comment type="caution">
    <text evidence="1">The sequence shown here is derived from an EMBL/GenBank/DDBJ whole genome shotgun (WGS) entry which is preliminary data.</text>
</comment>
<reference evidence="1 2" key="1">
    <citation type="submission" date="2014-01" db="EMBL/GenBank/DDBJ databases">
        <authorList>
            <person name="Durkin A.S."/>
            <person name="McCorrison J."/>
            <person name="Torralba M."/>
            <person name="Gillis M."/>
            <person name="Haft D.H."/>
            <person name="Methe B."/>
            <person name="Sutton G."/>
            <person name="Nelson K.E."/>
        </authorList>
    </citation>
    <scope>NUCLEOTIDE SEQUENCE [LARGE SCALE GENOMIC DNA]</scope>
    <source>
        <strain evidence="1 2">205/92</strain>
    </source>
</reference>
<name>A0AAV3M7X0_9GAMM</name>
<dbReference type="Proteomes" id="UP000022311">
    <property type="component" value="Unassembled WGS sequence"/>
</dbReference>
<dbReference type="EMBL" id="JALD01000032">
    <property type="protein sequence ID" value="EUD11803.1"/>
    <property type="molecule type" value="Genomic_DNA"/>
</dbReference>
<gene>
    <name evidence="1" type="ORF">HMPREF1563_1215</name>
</gene>
<evidence type="ECO:0000313" key="1">
    <source>
        <dbReference type="EMBL" id="EUD11803.1"/>
    </source>
</evidence>
<sequence length="39" mass="4542">MSGEMQMEENLPISQQLLITPLKGRPHRYRIISTTPYLV</sequence>
<proteinExistence type="predicted"/>
<accession>A0AAV3M7X0</accession>